<dbReference type="EMBL" id="BEGY01000010">
    <property type="protein sequence ID" value="GAX74945.1"/>
    <property type="molecule type" value="Genomic_DNA"/>
</dbReference>
<sequence>MINRNLNSVGHSHRSSRYYLSVLPRRVQLRAAAVDDSETCSILSVKIDNDISPKYSKLTIDVMNYPALLRTVAWTLNGLGIRAQNAKMKVMEGFSEQEYWLTDLKGQKLSDPLASCLQDSLEQFIETCMPANQKHQEAWEQDNVSVSNRSHDTFTELVIHGEPAKPGFLLEIATVLSAIGVTVQEGAIQGDPEFGPCCEQAETHDFAKQGRIFKFLLSKGEKKLSTGRVAAVFFILDLVAGRGYQPTKL</sequence>
<organism evidence="1 2">
    <name type="scientific">Chlamydomonas eustigma</name>
    <dbReference type="NCBI Taxonomy" id="1157962"/>
    <lineage>
        <taxon>Eukaryota</taxon>
        <taxon>Viridiplantae</taxon>
        <taxon>Chlorophyta</taxon>
        <taxon>core chlorophytes</taxon>
        <taxon>Chlorophyceae</taxon>
        <taxon>CS clade</taxon>
        <taxon>Chlamydomonadales</taxon>
        <taxon>Chlamydomonadaceae</taxon>
        <taxon>Chlamydomonas</taxon>
    </lineage>
</organism>
<gene>
    <name evidence="1" type="ORF">CEUSTIGMA_g2391.t1</name>
</gene>
<dbReference type="STRING" id="1157962.A0A250WVX4"/>
<comment type="caution">
    <text evidence="1">The sequence shown here is derived from an EMBL/GenBank/DDBJ whole genome shotgun (WGS) entry which is preliminary data.</text>
</comment>
<keyword evidence="2" id="KW-1185">Reference proteome</keyword>
<dbReference type="Proteomes" id="UP000232323">
    <property type="component" value="Unassembled WGS sequence"/>
</dbReference>
<dbReference type="AlphaFoldDB" id="A0A250WVX4"/>
<evidence type="ECO:0008006" key="3">
    <source>
        <dbReference type="Google" id="ProtNLM"/>
    </source>
</evidence>
<dbReference type="OrthoDB" id="498505at2759"/>
<protein>
    <recommendedName>
        <fullName evidence="3">ACT domain-containing protein</fullName>
    </recommendedName>
</protein>
<proteinExistence type="predicted"/>
<reference evidence="1 2" key="1">
    <citation type="submission" date="2017-08" db="EMBL/GenBank/DDBJ databases">
        <title>Acidophilic green algal genome provides insights into adaptation to an acidic environment.</title>
        <authorList>
            <person name="Hirooka S."/>
            <person name="Hirose Y."/>
            <person name="Kanesaki Y."/>
            <person name="Higuchi S."/>
            <person name="Fujiwara T."/>
            <person name="Onuma R."/>
            <person name="Era A."/>
            <person name="Ohbayashi R."/>
            <person name="Uzuka A."/>
            <person name="Nozaki H."/>
            <person name="Yoshikawa H."/>
            <person name="Miyagishima S.Y."/>
        </authorList>
    </citation>
    <scope>NUCLEOTIDE SEQUENCE [LARGE SCALE GENOMIC DNA]</scope>
    <source>
        <strain evidence="1 2">NIES-2499</strain>
    </source>
</reference>
<accession>A0A250WVX4</accession>
<evidence type="ECO:0000313" key="1">
    <source>
        <dbReference type="EMBL" id="GAX74945.1"/>
    </source>
</evidence>
<evidence type="ECO:0000313" key="2">
    <source>
        <dbReference type="Proteomes" id="UP000232323"/>
    </source>
</evidence>
<name>A0A250WVX4_9CHLO</name>